<gene>
    <name evidence="10" type="ORF">RCOM_0016830</name>
</gene>
<evidence type="ECO:0000256" key="2">
    <source>
        <dbReference type="ARBA" id="ARBA00010730"/>
    </source>
</evidence>
<accession>B9T6T0</accession>
<protein>
    <recommendedName>
        <fullName evidence="3">glucan endo-1,3-beta-D-glucosidase</fullName>
        <ecNumber evidence="3">3.2.1.39</ecNumber>
    </recommendedName>
</protein>
<keyword evidence="7" id="KW-0961">Cell wall biogenesis/degradation</keyword>
<dbReference type="eggNOG" id="KOG2254">
    <property type="taxonomic scope" value="Eukaryota"/>
</dbReference>
<dbReference type="STRING" id="3988.B9T6T0"/>
<dbReference type="InterPro" id="IPR005200">
    <property type="entry name" value="Endo-beta-glucanase"/>
</dbReference>
<dbReference type="EC" id="3.2.1.39" evidence="3"/>
<dbReference type="PANTHER" id="PTHR31983:SF0">
    <property type="entry name" value="GLUCAN ENDO-1,3-BETA-D-GLUCOSIDASE 2"/>
    <property type="match status" value="1"/>
</dbReference>
<comment type="similarity">
    <text evidence="2">Belongs to the glycosyl hydrolase 81 family.</text>
</comment>
<reference evidence="11" key="1">
    <citation type="journal article" date="2010" name="Nat. Biotechnol.">
        <title>Draft genome sequence of the oilseed species Ricinus communis.</title>
        <authorList>
            <person name="Chan A.P."/>
            <person name="Crabtree J."/>
            <person name="Zhao Q."/>
            <person name="Lorenzi H."/>
            <person name="Orvis J."/>
            <person name="Puiu D."/>
            <person name="Melake-Berhan A."/>
            <person name="Jones K.M."/>
            <person name="Redman J."/>
            <person name="Chen G."/>
            <person name="Cahoon E.B."/>
            <person name="Gedil M."/>
            <person name="Stanke M."/>
            <person name="Haas B.J."/>
            <person name="Wortman J.R."/>
            <person name="Fraser-Liggett C.M."/>
            <person name="Ravel J."/>
            <person name="Rabinowicz P.D."/>
        </authorList>
    </citation>
    <scope>NUCLEOTIDE SEQUENCE [LARGE SCALE GENOMIC DNA]</scope>
    <source>
        <strain evidence="11">cv. Hale</strain>
    </source>
</reference>
<comment type="catalytic activity">
    <reaction evidence="1">
        <text>Hydrolysis of (1-&gt;3)-beta-D-glucosidic linkages in (1-&gt;3)-beta-D-glucans.</text>
        <dbReference type="EC" id="3.2.1.39"/>
    </reaction>
</comment>
<keyword evidence="11" id="KW-1185">Reference proteome</keyword>
<keyword evidence="4" id="KW-0378">Hydrolase</keyword>
<dbReference type="GO" id="GO:0000272">
    <property type="term" value="P:polysaccharide catabolic process"/>
    <property type="evidence" value="ECO:0007669"/>
    <property type="project" value="UniProtKB-KW"/>
</dbReference>
<evidence type="ECO:0000256" key="4">
    <source>
        <dbReference type="ARBA" id="ARBA00022801"/>
    </source>
</evidence>
<evidence type="ECO:0000313" key="11">
    <source>
        <dbReference type="Proteomes" id="UP000008311"/>
    </source>
</evidence>
<evidence type="ECO:0000256" key="8">
    <source>
        <dbReference type="ARBA" id="ARBA00023326"/>
    </source>
</evidence>
<evidence type="ECO:0000256" key="6">
    <source>
        <dbReference type="ARBA" id="ARBA00023295"/>
    </source>
</evidence>
<keyword evidence="5" id="KW-0119">Carbohydrate metabolism</keyword>
<dbReference type="Pfam" id="PF17652">
    <property type="entry name" value="Glyco_hydro81C"/>
    <property type="match status" value="1"/>
</dbReference>
<evidence type="ECO:0000256" key="5">
    <source>
        <dbReference type="ARBA" id="ARBA00023277"/>
    </source>
</evidence>
<keyword evidence="8" id="KW-0624">Polysaccharide degradation</keyword>
<dbReference type="PANTHER" id="PTHR31983">
    <property type="entry name" value="ENDO-1,3(4)-BETA-GLUCANASE 1"/>
    <property type="match status" value="1"/>
</dbReference>
<evidence type="ECO:0000256" key="3">
    <source>
        <dbReference type="ARBA" id="ARBA00012780"/>
    </source>
</evidence>
<dbReference type="EMBL" id="EQ974641">
    <property type="protein sequence ID" value="EEF28435.1"/>
    <property type="molecule type" value="Genomic_DNA"/>
</dbReference>
<evidence type="ECO:0000259" key="9">
    <source>
        <dbReference type="Pfam" id="PF17652"/>
    </source>
</evidence>
<keyword evidence="6" id="KW-0326">Glycosidase</keyword>
<proteinExistence type="inferred from homology"/>
<dbReference type="GO" id="GO:0071555">
    <property type="term" value="P:cell wall organization"/>
    <property type="evidence" value="ECO:0007669"/>
    <property type="project" value="UniProtKB-KW"/>
</dbReference>
<evidence type="ECO:0000256" key="7">
    <source>
        <dbReference type="ARBA" id="ARBA00023316"/>
    </source>
</evidence>
<sequence length="119" mass="14066">MIWTPEWKEGRLGIQLLPLVPITDVLFSDVAFVKELAKWTLAEGEQENWRDFVYALEGIYDQESGLKKIRKLKSHCQGNSLTNLLWWIHSRGDDREEDVWVKEECERSGNFCWLCQYSD</sequence>
<dbReference type="GO" id="GO:0052861">
    <property type="term" value="F:endo-1,3(4)-beta-glucanase activity"/>
    <property type="evidence" value="ECO:0007669"/>
    <property type="project" value="InterPro"/>
</dbReference>
<dbReference type="AlphaFoldDB" id="B9T6T0"/>
<evidence type="ECO:0000313" key="10">
    <source>
        <dbReference type="EMBL" id="EEF28435.1"/>
    </source>
</evidence>
<name>B9T6T0_RICCO</name>
<evidence type="ECO:0000256" key="1">
    <source>
        <dbReference type="ARBA" id="ARBA00000382"/>
    </source>
</evidence>
<dbReference type="InterPro" id="IPR040720">
    <property type="entry name" value="GH81_C"/>
</dbReference>
<dbReference type="Proteomes" id="UP000008311">
    <property type="component" value="Unassembled WGS sequence"/>
</dbReference>
<feature type="domain" description="Glycosyl hydrolase family 81 C-terminal" evidence="9">
    <location>
        <begin position="4"/>
        <end position="87"/>
    </location>
</feature>
<dbReference type="GO" id="GO:0042973">
    <property type="term" value="F:glucan endo-1,3-beta-D-glucosidase activity"/>
    <property type="evidence" value="ECO:0007669"/>
    <property type="project" value="UniProtKB-EC"/>
</dbReference>
<dbReference type="InParanoid" id="B9T6T0"/>
<organism evidence="10 11">
    <name type="scientific">Ricinus communis</name>
    <name type="common">Castor bean</name>
    <dbReference type="NCBI Taxonomy" id="3988"/>
    <lineage>
        <taxon>Eukaryota</taxon>
        <taxon>Viridiplantae</taxon>
        <taxon>Streptophyta</taxon>
        <taxon>Embryophyta</taxon>
        <taxon>Tracheophyta</taxon>
        <taxon>Spermatophyta</taxon>
        <taxon>Magnoliopsida</taxon>
        <taxon>eudicotyledons</taxon>
        <taxon>Gunneridae</taxon>
        <taxon>Pentapetalae</taxon>
        <taxon>rosids</taxon>
        <taxon>fabids</taxon>
        <taxon>Malpighiales</taxon>
        <taxon>Euphorbiaceae</taxon>
        <taxon>Acalyphoideae</taxon>
        <taxon>Acalypheae</taxon>
        <taxon>Ricinus</taxon>
    </lineage>
</organism>